<dbReference type="RefSeq" id="XP_016468108.1">
    <property type="nucleotide sequence ID" value="XM_016612622.2"/>
</dbReference>
<evidence type="ECO:0000256" key="1">
    <source>
        <dbReference type="ARBA" id="ARBA00001936"/>
    </source>
</evidence>
<dbReference type="OrthoDB" id="10020554at2759"/>
<evidence type="ECO:0000313" key="19">
    <source>
        <dbReference type="RefSeq" id="XP_016468108.1"/>
    </source>
</evidence>
<dbReference type="GeneID" id="107790668"/>
<dbReference type="GO" id="GO:0046474">
    <property type="term" value="P:glycerophospholipid biosynthetic process"/>
    <property type="evidence" value="ECO:0000318"/>
    <property type="project" value="GO_Central"/>
</dbReference>
<dbReference type="GO" id="GO:0006655">
    <property type="term" value="P:phosphatidylglycerol biosynthetic process"/>
    <property type="evidence" value="ECO:0007669"/>
    <property type="project" value="UniProtKB-ARBA"/>
</dbReference>
<dbReference type="Pfam" id="PF01066">
    <property type="entry name" value="CDP-OH_P_transf"/>
    <property type="match status" value="1"/>
</dbReference>
<dbReference type="FunFam" id="1.20.120.1760:FF:000008">
    <property type="entry name" value="CDP-diacylglycerol--glycerol-3-phosphate 3-phosphatidyltransferase 2"/>
    <property type="match status" value="1"/>
</dbReference>
<evidence type="ECO:0000256" key="9">
    <source>
        <dbReference type="ARBA" id="ARBA00022989"/>
    </source>
</evidence>
<evidence type="ECO:0000256" key="15">
    <source>
        <dbReference type="RuleBase" id="RU003750"/>
    </source>
</evidence>
<evidence type="ECO:0000313" key="18">
    <source>
        <dbReference type="Proteomes" id="UP000790787"/>
    </source>
</evidence>
<gene>
    <name evidence="19" type="primary">LOC107790668</name>
</gene>
<keyword evidence="7 15" id="KW-0808">Transferase</keyword>
<dbReference type="InterPro" id="IPR050324">
    <property type="entry name" value="CDP-alcohol_PTase-I"/>
</dbReference>
<evidence type="ECO:0000256" key="17">
    <source>
        <dbReference type="SAM" id="Phobius"/>
    </source>
</evidence>
<dbReference type="Gene3D" id="1.20.120.1760">
    <property type="match status" value="1"/>
</dbReference>
<sequence length="316" mass="34133">MPGGLKLNAVTSIYSRKPYNFFRSFTSVTGTSSSAAAAAAAVSVSTHTRRCWWGTSISIPASGDFRHRQKLLGFLGKGYANFPLRSISTTQMCPAPDHKEEDLRREKASPPPPPPSKSEKLLTLPTILTIGRVAAVPLLVSTFYVDSWWGPTATTAIFIAAAITDWLDGYLARKMNLGTAFGAFLDPVADKLMVAATLILLCTRPLESSVFGQLPWLLTVPSIAIIGREITMSAVREWAASQGGKLSEAVAVNNLGKWKTATQMTALTILLLARDSSLSGVGTLVGSGVILLYISAWLAVWSLVVYMRKIWKVLLM</sequence>
<evidence type="ECO:0000256" key="12">
    <source>
        <dbReference type="ARBA" id="ARBA00023209"/>
    </source>
</evidence>
<evidence type="ECO:0000256" key="6">
    <source>
        <dbReference type="ARBA" id="ARBA00022516"/>
    </source>
</evidence>
<evidence type="ECO:0000256" key="7">
    <source>
        <dbReference type="ARBA" id="ARBA00022679"/>
    </source>
</evidence>
<evidence type="ECO:0000256" key="11">
    <source>
        <dbReference type="ARBA" id="ARBA00023136"/>
    </source>
</evidence>
<keyword evidence="11 17" id="KW-0472">Membrane</keyword>
<dbReference type="PANTHER" id="PTHR14269">
    <property type="entry name" value="CDP-DIACYLGLYCEROL--GLYCEROL-3-PHOSPHATE 3-PHOSPHATIDYLTRANSFERASE-RELATED"/>
    <property type="match status" value="1"/>
</dbReference>
<keyword evidence="10" id="KW-0443">Lipid metabolism</keyword>
<keyword evidence="8 17" id="KW-0812">Transmembrane</keyword>
<dbReference type="InterPro" id="IPR004570">
    <property type="entry name" value="Phosphatidylglycerol_P_synth"/>
</dbReference>
<organism evidence="18 19">
    <name type="scientific">Nicotiana tabacum</name>
    <name type="common">Common tobacco</name>
    <dbReference type="NCBI Taxonomy" id="4097"/>
    <lineage>
        <taxon>Eukaryota</taxon>
        <taxon>Viridiplantae</taxon>
        <taxon>Streptophyta</taxon>
        <taxon>Embryophyta</taxon>
        <taxon>Tracheophyta</taxon>
        <taxon>Spermatophyta</taxon>
        <taxon>Magnoliopsida</taxon>
        <taxon>eudicotyledons</taxon>
        <taxon>Gunneridae</taxon>
        <taxon>Pentapetalae</taxon>
        <taxon>asterids</taxon>
        <taxon>lamiids</taxon>
        <taxon>Solanales</taxon>
        <taxon>Solanaceae</taxon>
        <taxon>Nicotianoideae</taxon>
        <taxon>Nicotianeae</taxon>
        <taxon>Nicotiana</taxon>
    </lineage>
</organism>
<dbReference type="RefSeq" id="XP_016468108.1">
    <property type="nucleotide sequence ID" value="XM_016612622.1"/>
</dbReference>
<name>A0A1S3ZUW6_TOBAC</name>
<dbReference type="GO" id="GO:0045995">
    <property type="term" value="P:regulation of embryonic development"/>
    <property type="evidence" value="ECO:0007669"/>
    <property type="project" value="UniProtKB-ARBA"/>
</dbReference>
<dbReference type="PaxDb" id="4097-A0A1S3ZUW6"/>
<evidence type="ECO:0000256" key="13">
    <source>
        <dbReference type="ARBA" id="ARBA00023264"/>
    </source>
</evidence>
<evidence type="ECO:0000256" key="3">
    <source>
        <dbReference type="ARBA" id="ARBA00005042"/>
    </source>
</evidence>
<comment type="subcellular location">
    <subcellularLocation>
        <location evidence="2">Membrane</location>
        <topology evidence="2">Multi-pass membrane protein</topology>
    </subcellularLocation>
</comment>
<dbReference type="EC" id="2.7.8.5" evidence="5"/>
<dbReference type="InterPro" id="IPR048254">
    <property type="entry name" value="CDP_ALCOHOL_P_TRANSF_CS"/>
</dbReference>
<feature type="region of interest" description="Disordered" evidence="16">
    <location>
        <begin position="90"/>
        <end position="119"/>
    </location>
</feature>
<keyword evidence="9 17" id="KW-1133">Transmembrane helix</keyword>
<keyword evidence="12" id="KW-0594">Phospholipid biosynthesis</keyword>
<comment type="catalytic activity">
    <reaction evidence="14">
        <text>a CDP-1,2-diacyl-sn-glycerol + sn-glycerol 3-phosphate = a 1,2-diacyl-sn-glycero-3-phospho-(1'-sn-glycero-3'-phosphate) + CMP + H(+)</text>
        <dbReference type="Rhea" id="RHEA:12593"/>
        <dbReference type="ChEBI" id="CHEBI:15378"/>
        <dbReference type="ChEBI" id="CHEBI:57597"/>
        <dbReference type="ChEBI" id="CHEBI:58332"/>
        <dbReference type="ChEBI" id="CHEBI:60110"/>
        <dbReference type="ChEBI" id="CHEBI:60377"/>
        <dbReference type="EC" id="2.7.8.5"/>
    </reaction>
</comment>
<feature type="compositionally biased region" description="Basic and acidic residues" evidence="16">
    <location>
        <begin position="96"/>
        <end position="108"/>
    </location>
</feature>
<protein>
    <recommendedName>
        <fullName evidence="5">CDP-diacylglycerol--glycerol-3-phosphate 1-phosphatidyltransferase</fullName>
        <ecNumber evidence="5">2.7.8.5</ecNumber>
    </recommendedName>
</protein>
<dbReference type="STRING" id="4097.A0A1S3ZUW6"/>
<dbReference type="Proteomes" id="UP000790787">
    <property type="component" value="Chromosome 11"/>
</dbReference>
<evidence type="ECO:0000256" key="16">
    <source>
        <dbReference type="SAM" id="MobiDB-lite"/>
    </source>
</evidence>
<keyword evidence="13" id="KW-1208">Phospholipid metabolism</keyword>
<feature type="transmembrane region" description="Helical" evidence="17">
    <location>
        <begin position="284"/>
        <end position="306"/>
    </location>
</feature>
<dbReference type="InterPro" id="IPR043130">
    <property type="entry name" value="CDP-OH_PTrfase_TM_dom"/>
</dbReference>
<comment type="cofactor">
    <cofactor evidence="1">
        <name>Mn(2+)</name>
        <dbReference type="ChEBI" id="CHEBI:29035"/>
    </cofactor>
</comment>
<dbReference type="InterPro" id="IPR000462">
    <property type="entry name" value="CDP-OH_P_trans"/>
</dbReference>
<evidence type="ECO:0000256" key="5">
    <source>
        <dbReference type="ARBA" id="ARBA00013170"/>
    </source>
</evidence>
<evidence type="ECO:0000256" key="14">
    <source>
        <dbReference type="ARBA" id="ARBA00048586"/>
    </source>
</evidence>
<dbReference type="GO" id="GO:0030145">
    <property type="term" value="F:manganese ion binding"/>
    <property type="evidence" value="ECO:0007669"/>
    <property type="project" value="UniProtKB-ARBA"/>
</dbReference>
<dbReference type="PANTHER" id="PTHR14269:SF62">
    <property type="entry name" value="CDP-DIACYLGLYCEROL--GLYCEROL-3-PHOSPHATE 3-PHOSPHATIDYLTRANSFERASE 1, CHLOROPLASTIC"/>
    <property type="match status" value="1"/>
</dbReference>
<evidence type="ECO:0000256" key="2">
    <source>
        <dbReference type="ARBA" id="ARBA00004141"/>
    </source>
</evidence>
<dbReference type="GO" id="GO:0016020">
    <property type="term" value="C:membrane"/>
    <property type="evidence" value="ECO:0007669"/>
    <property type="project" value="UniProtKB-SubCell"/>
</dbReference>
<dbReference type="GO" id="GO:0005737">
    <property type="term" value="C:cytoplasm"/>
    <property type="evidence" value="ECO:0007669"/>
    <property type="project" value="UniProtKB-ARBA"/>
</dbReference>
<reference evidence="19" key="2">
    <citation type="submission" date="2025-08" db="UniProtKB">
        <authorList>
            <consortium name="RefSeq"/>
        </authorList>
    </citation>
    <scope>IDENTIFICATION</scope>
    <source>
        <tissue evidence="19">Leaf</tissue>
    </source>
</reference>
<proteinExistence type="inferred from homology"/>
<comment type="similarity">
    <text evidence="4 15">Belongs to the CDP-alcohol phosphatidyltransferase class-I family.</text>
</comment>
<dbReference type="NCBIfam" id="TIGR00560">
    <property type="entry name" value="pgsA"/>
    <property type="match status" value="1"/>
</dbReference>
<keyword evidence="6" id="KW-0444">Lipid biosynthesis</keyword>
<dbReference type="GO" id="GO:0008444">
    <property type="term" value="F:CDP-diacylglycerol-glycerol-3-phosphate 3-phosphatidyltransferase activity"/>
    <property type="evidence" value="ECO:0000318"/>
    <property type="project" value="GO_Central"/>
</dbReference>
<dbReference type="OMA" id="WFRWQSA"/>
<dbReference type="PROSITE" id="PS00379">
    <property type="entry name" value="CDP_ALCOHOL_P_TRANSF"/>
    <property type="match status" value="1"/>
</dbReference>
<evidence type="ECO:0000256" key="8">
    <source>
        <dbReference type="ARBA" id="ARBA00022692"/>
    </source>
</evidence>
<comment type="pathway">
    <text evidence="3">Phospholipid metabolism; phosphatidylglycerol biosynthesis; phosphatidylglycerol from CDP-diacylglycerol: step 1/2.</text>
</comment>
<keyword evidence="18" id="KW-1185">Reference proteome</keyword>
<reference evidence="18" key="1">
    <citation type="journal article" date="2014" name="Nat. Commun.">
        <title>The tobacco genome sequence and its comparison with those of tomato and potato.</title>
        <authorList>
            <person name="Sierro N."/>
            <person name="Battey J.N."/>
            <person name="Ouadi S."/>
            <person name="Bakaher N."/>
            <person name="Bovet L."/>
            <person name="Willig A."/>
            <person name="Goepfert S."/>
            <person name="Peitsch M.C."/>
            <person name="Ivanov N.V."/>
        </authorList>
    </citation>
    <scope>NUCLEOTIDE SEQUENCE [LARGE SCALE GENOMIC DNA]</scope>
</reference>
<evidence type="ECO:0000256" key="4">
    <source>
        <dbReference type="ARBA" id="ARBA00010441"/>
    </source>
</evidence>
<dbReference type="AlphaFoldDB" id="A0A1S3ZUW6"/>
<accession>A0A1S3ZUW6</accession>
<dbReference type="KEGG" id="nta:107790668"/>
<evidence type="ECO:0000256" key="10">
    <source>
        <dbReference type="ARBA" id="ARBA00023098"/>
    </source>
</evidence>